<dbReference type="Proteomes" id="UP001595755">
    <property type="component" value="Unassembled WGS sequence"/>
</dbReference>
<gene>
    <name evidence="2" type="ORF">ACFO1S_04360</name>
</gene>
<feature type="domain" description="DUF1540" evidence="1">
    <location>
        <begin position="5"/>
        <end position="47"/>
    </location>
</feature>
<evidence type="ECO:0000313" key="2">
    <source>
        <dbReference type="EMBL" id="MFC4302673.1"/>
    </source>
</evidence>
<keyword evidence="3" id="KW-1185">Reference proteome</keyword>
<dbReference type="EMBL" id="JBHSED010000004">
    <property type="protein sequence ID" value="MFC4302673.1"/>
    <property type="molecule type" value="Genomic_DNA"/>
</dbReference>
<proteinExistence type="predicted"/>
<sequence length="50" mass="5673">MAKDVRCEVNSCRYWADENQCRAETIFITKHIASEAANSVETDCGTFETK</sequence>
<dbReference type="RefSeq" id="WP_204604438.1">
    <property type="nucleotide sequence ID" value="NZ_JBHSED010000004.1"/>
</dbReference>
<evidence type="ECO:0000259" key="1">
    <source>
        <dbReference type="Pfam" id="PF07561"/>
    </source>
</evidence>
<reference evidence="3" key="1">
    <citation type="journal article" date="2019" name="Int. J. Syst. Evol. Microbiol.">
        <title>The Global Catalogue of Microorganisms (GCM) 10K type strain sequencing project: providing services to taxonomists for standard genome sequencing and annotation.</title>
        <authorList>
            <consortium name="The Broad Institute Genomics Platform"/>
            <consortium name="The Broad Institute Genome Sequencing Center for Infectious Disease"/>
            <person name="Wu L."/>
            <person name="Ma J."/>
        </authorList>
    </citation>
    <scope>NUCLEOTIDE SEQUENCE [LARGE SCALE GENOMIC DNA]</scope>
    <source>
        <strain evidence="3">CGMCC 4.1641</strain>
    </source>
</reference>
<comment type="caution">
    <text evidence="2">The sequence shown here is derived from an EMBL/GenBank/DDBJ whole genome shotgun (WGS) entry which is preliminary data.</text>
</comment>
<dbReference type="InterPro" id="IPR011437">
    <property type="entry name" value="DUF1540"/>
</dbReference>
<evidence type="ECO:0000313" key="3">
    <source>
        <dbReference type="Proteomes" id="UP001595755"/>
    </source>
</evidence>
<protein>
    <submittedName>
        <fullName evidence="2">DUF1540 domain-containing protein</fullName>
    </submittedName>
</protein>
<name>A0ABV8S748_9BACL</name>
<accession>A0ABV8S748</accession>
<dbReference type="Pfam" id="PF07561">
    <property type="entry name" value="DUF1540"/>
    <property type="match status" value="1"/>
</dbReference>
<organism evidence="2 3">
    <name type="scientific">Cohnella boryungensis</name>
    <dbReference type="NCBI Taxonomy" id="768479"/>
    <lineage>
        <taxon>Bacteria</taxon>
        <taxon>Bacillati</taxon>
        <taxon>Bacillota</taxon>
        <taxon>Bacilli</taxon>
        <taxon>Bacillales</taxon>
        <taxon>Paenibacillaceae</taxon>
        <taxon>Cohnella</taxon>
    </lineage>
</organism>